<sequence length="197" mass="22227">MMHEPLIDRHPELVHDCDNPCQELVDPRAGLDEKFESSAFRINNCFFGNAIVEAVKLFNACHDSVVVNEQAWKANQPLGFFAHAFHHCVKITMLAFAAIKSGNVHLIFSINRMPHRNMAKLRRQIERFLADLIKRNFNAEQFSSIATVNNHDDLLTSAMGNLWLNAFKFSGKGGIVMLGIGTRAVRNSTQCKNNAIY</sequence>
<reference evidence="1 2" key="1">
    <citation type="submission" date="2020-08" db="EMBL/GenBank/DDBJ databases">
        <title>Novel species isolated from subtropical streams in China.</title>
        <authorList>
            <person name="Lu H."/>
        </authorList>
    </citation>
    <scope>NUCLEOTIDE SEQUENCE [LARGE SCALE GENOMIC DNA]</scope>
    <source>
        <strain evidence="1 2">CY18W</strain>
    </source>
</reference>
<accession>A0ABR6ZS71</accession>
<comment type="caution">
    <text evidence="1">The sequence shown here is derived from an EMBL/GenBank/DDBJ whole genome shotgun (WGS) entry which is preliminary data.</text>
</comment>
<dbReference type="EMBL" id="JACOGF010000006">
    <property type="protein sequence ID" value="MBC3918464.1"/>
    <property type="molecule type" value="Genomic_DNA"/>
</dbReference>
<keyword evidence="2" id="KW-1185">Reference proteome</keyword>
<evidence type="ECO:0000313" key="2">
    <source>
        <dbReference type="Proteomes" id="UP000650424"/>
    </source>
</evidence>
<dbReference type="RefSeq" id="WP_186947727.1">
    <property type="nucleotide sequence ID" value="NZ_JACOGF010000006.1"/>
</dbReference>
<dbReference type="Proteomes" id="UP000650424">
    <property type="component" value="Unassembled WGS sequence"/>
</dbReference>
<organism evidence="1 2">
    <name type="scientific">Undibacterium hunanense</name>
    <dbReference type="NCBI Taxonomy" id="2762292"/>
    <lineage>
        <taxon>Bacteria</taxon>
        <taxon>Pseudomonadati</taxon>
        <taxon>Pseudomonadota</taxon>
        <taxon>Betaproteobacteria</taxon>
        <taxon>Burkholderiales</taxon>
        <taxon>Oxalobacteraceae</taxon>
        <taxon>Undibacterium</taxon>
    </lineage>
</organism>
<gene>
    <name evidence="1" type="ORF">H8L32_13310</name>
</gene>
<protein>
    <submittedName>
        <fullName evidence="1">Uncharacterized protein</fullName>
    </submittedName>
</protein>
<name>A0ABR6ZS71_9BURK</name>
<evidence type="ECO:0000313" key="1">
    <source>
        <dbReference type="EMBL" id="MBC3918464.1"/>
    </source>
</evidence>
<proteinExistence type="predicted"/>